<dbReference type="Proteomes" id="UP000295252">
    <property type="component" value="Chromosome IV"/>
</dbReference>
<dbReference type="InParanoid" id="A0A068UKB7"/>
<organism evidence="2 3">
    <name type="scientific">Coffea canephora</name>
    <name type="common">Robusta coffee</name>
    <dbReference type="NCBI Taxonomy" id="49390"/>
    <lineage>
        <taxon>Eukaryota</taxon>
        <taxon>Viridiplantae</taxon>
        <taxon>Streptophyta</taxon>
        <taxon>Embryophyta</taxon>
        <taxon>Tracheophyta</taxon>
        <taxon>Spermatophyta</taxon>
        <taxon>Magnoliopsida</taxon>
        <taxon>eudicotyledons</taxon>
        <taxon>Gunneridae</taxon>
        <taxon>Pentapetalae</taxon>
        <taxon>asterids</taxon>
        <taxon>lamiids</taxon>
        <taxon>Gentianales</taxon>
        <taxon>Rubiaceae</taxon>
        <taxon>Ixoroideae</taxon>
        <taxon>Gardenieae complex</taxon>
        <taxon>Bertiereae - Coffeeae clade</taxon>
        <taxon>Coffeeae</taxon>
        <taxon>Coffea</taxon>
    </lineage>
</organism>
<keyword evidence="1" id="KW-0812">Transmembrane</keyword>
<dbReference type="PANTHER" id="PTHR34371">
    <property type="entry name" value="OS01G0551000 PROTEIN"/>
    <property type="match status" value="1"/>
</dbReference>
<proteinExistence type="predicted"/>
<accession>A0A068UKB7</accession>
<evidence type="ECO:0000313" key="3">
    <source>
        <dbReference type="Proteomes" id="UP000295252"/>
    </source>
</evidence>
<keyword evidence="1" id="KW-0472">Membrane</keyword>
<keyword evidence="1" id="KW-1133">Transmembrane helix</keyword>
<dbReference type="OMA" id="WANIYEG"/>
<dbReference type="STRING" id="49390.A0A068UKB7"/>
<keyword evidence="3" id="KW-1185">Reference proteome</keyword>
<dbReference type="EMBL" id="HG739119">
    <property type="protein sequence ID" value="CDP08659.1"/>
    <property type="molecule type" value="Genomic_DNA"/>
</dbReference>
<name>A0A068UKB7_COFCA</name>
<dbReference type="OrthoDB" id="1934555at2759"/>
<sequence>MEPDTSSAPKLPLFSMATVQSPEHSGMLTPPLYTSASVPFRWEEEPGKPRPCTALITLPTSTTTESPRCLDLPPRLFLEPSKITKTPSPTTVLEGPYVLGRPKFTSSSFRFFRERQGSFDSSSSKSPERGQLSSMVLGKKLHKGRGLFGSWRQKTPKFRSGKREAGGSCSFVHPSSVSVDGADTGSDDGNIPRVKIGRIRRNGSFSSLSQAKSQFWAAVYEGFKHVLPWKSRKSKKGVLDNLDVEEVPQSEERVLLWLCCSSYMQCSYSGLRRIKRTQTNQIIYLFMYYCRIPLLVLQVIIHNFP</sequence>
<feature type="transmembrane region" description="Helical" evidence="1">
    <location>
        <begin position="282"/>
        <end position="301"/>
    </location>
</feature>
<gene>
    <name evidence="2" type="ORF">GSCOC_T00027699001</name>
</gene>
<evidence type="ECO:0000256" key="1">
    <source>
        <dbReference type="SAM" id="Phobius"/>
    </source>
</evidence>
<evidence type="ECO:0000313" key="2">
    <source>
        <dbReference type="EMBL" id="CDP08659.1"/>
    </source>
</evidence>
<dbReference type="AlphaFoldDB" id="A0A068UKB7"/>
<dbReference type="Gramene" id="CDP08659">
    <property type="protein sequence ID" value="CDP08659"/>
    <property type="gene ID" value="GSCOC_T00027699001"/>
</dbReference>
<dbReference type="PhylomeDB" id="A0A068UKB7"/>
<dbReference type="FunCoup" id="A0A068UKB7">
    <property type="interactions" value="32"/>
</dbReference>
<reference evidence="3" key="1">
    <citation type="journal article" date="2014" name="Science">
        <title>The coffee genome provides insight into the convergent evolution of caffeine biosynthesis.</title>
        <authorList>
            <person name="Denoeud F."/>
            <person name="Carretero-Paulet L."/>
            <person name="Dereeper A."/>
            <person name="Droc G."/>
            <person name="Guyot R."/>
            <person name="Pietrella M."/>
            <person name="Zheng C."/>
            <person name="Alberti A."/>
            <person name="Anthony F."/>
            <person name="Aprea G."/>
            <person name="Aury J.M."/>
            <person name="Bento P."/>
            <person name="Bernard M."/>
            <person name="Bocs S."/>
            <person name="Campa C."/>
            <person name="Cenci A."/>
            <person name="Combes M.C."/>
            <person name="Crouzillat D."/>
            <person name="Da Silva C."/>
            <person name="Daddiego L."/>
            <person name="De Bellis F."/>
            <person name="Dussert S."/>
            <person name="Garsmeur O."/>
            <person name="Gayraud T."/>
            <person name="Guignon V."/>
            <person name="Jahn K."/>
            <person name="Jamilloux V."/>
            <person name="Joet T."/>
            <person name="Labadie K."/>
            <person name="Lan T."/>
            <person name="Leclercq J."/>
            <person name="Lepelley M."/>
            <person name="Leroy T."/>
            <person name="Li L.T."/>
            <person name="Librado P."/>
            <person name="Lopez L."/>
            <person name="Munoz A."/>
            <person name="Noel B."/>
            <person name="Pallavicini A."/>
            <person name="Perrotta G."/>
            <person name="Poncet V."/>
            <person name="Pot D."/>
            <person name="Priyono X."/>
            <person name="Rigoreau M."/>
            <person name="Rouard M."/>
            <person name="Rozas J."/>
            <person name="Tranchant-Dubreuil C."/>
            <person name="VanBuren R."/>
            <person name="Zhang Q."/>
            <person name="Andrade A.C."/>
            <person name="Argout X."/>
            <person name="Bertrand B."/>
            <person name="de Kochko A."/>
            <person name="Graziosi G."/>
            <person name="Henry R.J."/>
            <person name="Jayarama X."/>
            <person name="Ming R."/>
            <person name="Nagai C."/>
            <person name="Rounsley S."/>
            <person name="Sankoff D."/>
            <person name="Giuliano G."/>
            <person name="Albert V.A."/>
            <person name="Wincker P."/>
            <person name="Lashermes P."/>
        </authorList>
    </citation>
    <scope>NUCLEOTIDE SEQUENCE [LARGE SCALE GENOMIC DNA]</scope>
    <source>
        <strain evidence="3">cv. DH200-94</strain>
    </source>
</reference>
<protein>
    <submittedName>
        <fullName evidence="2">Uncharacterized protein</fullName>
    </submittedName>
</protein>
<dbReference type="PANTHER" id="PTHR34371:SF2">
    <property type="entry name" value="DUF688 FAMILY PROTEIN"/>
    <property type="match status" value="1"/>
</dbReference>